<dbReference type="Proteomes" id="UP001295740">
    <property type="component" value="Unassembled WGS sequence"/>
</dbReference>
<gene>
    <name evidence="1" type="ORF">KHLLAP_LOCUS7950</name>
</gene>
<proteinExistence type="predicted"/>
<reference evidence="1" key="1">
    <citation type="submission" date="2023-10" db="EMBL/GenBank/DDBJ databases">
        <authorList>
            <person name="Hackl T."/>
        </authorList>
    </citation>
    <scope>NUCLEOTIDE SEQUENCE</scope>
</reference>
<evidence type="ECO:0000313" key="1">
    <source>
        <dbReference type="EMBL" id="CAJ2507482.1"/>
    </source>
</evidence>
<keyword evidence="2" id="KW-1185">Reference proteome</keyword>
<comment type="caution">
    <text evidence="1">The sequence shown here is derived from an EMBL/GenBank/DDBJ whole genome shotgun (WGS) entry which is preliminary data.</text>
</comment>
<dbReference type="Gene3D" id="1.25.40.20">
    <property type="entry name" value="Ankyrin repeat-containing domain"/>
    <property type="match status" value="1"/>
</dbReference>
<dbReference type="AlphaFoldDB" id="A0AAI8VMU7"/>
<protein>
    <submittedName>
        <fullName evidence="1">Uu.00g086680.m01.CDS01</fullName>
    </submittedName>
</protein>
<name>A0AAI8VMU7_9PEZI</name>
<organism evidence="1 2">
    <name type="scientific">Anthostomella pinea</name>
    <dbReference type="NCBI Taxonomy" id="933095"/>
    <lineage>
        <taxon>Eukaryota</taxon>
        <taxon>Fungi</taxon>
        <taxon>Dikarya</taxon>
        <taxon>Ascomycota</taxon>
        <taxon>Pezizomycotina</taxon>
        <taxon>Sordariomycetes</taxon>
        <taxon>Xylariomycetidae</taxon>
        <taxon>Xylariales</taxon>
        <taxon>Xylariaceae</taxon>
        <taxon>Anthostomella</taxon>
    </lineage>
</organism>
<evidence type="ECO:0000313" key="2">
    <source>
        <dbReference type="Proteomes" id="UP001295740"/>
    </source>
</evidence>
<dbReference type="SUPFAM" id="SSF48403">
    <property type="entry name" value="Ankyrin repeat"/>
    <property type="match status" value="1"/>
</dbReference>
<dbReference type="InterPro" id="IPR036770">
    <property type="entry name" value="Ankyrin_rpt-contain_sf"/>
</dbReference>
<dbReference type="EMBL" id="CAUWAG010000010">
    <property type="protein sequence ID" value="CAJ2507482.1"/>
    <property type="molecule type" value="Genomic_DNA"/>
</dbReference>
<accession>A0AAI8VMU7</accession>
<sequence>MASSTNEPEDRFNLVCTCEGLFKKSVIQDAHLKLRKALVAAEEADIDKREYHDSILLWVVRNHKDVRILRRMVRVYLEECPGLILGNGAGGRAERQFNTLLYATIDDHNFEAVKTLWSMGLPWNIQNACFQNELSFAIRVGAGEIGIWLIDNGYPVTNLHLDYARGWLKSTAPLRLAIEDKLASQANDTTG</sequence>